<sequence length="58" mass="6269">ALPLVARDVNHQVPAGDSLPVPGDHQAKLTGERPVCKQHRSLPPFKDMLLCISLSMSP</sequence>
<dbReference type="Proteomes" id="UP001162483">
    <property type="component" value="Unassembled WGS sequence"/>
</dbReference>
<organism evidence="1 2">
    <name type="scientific">Staurois parvus</name>
    <dbReference type="NCBI Taxonomy" id="386267"/>
    <lineage>
        <taxon>Eukaryota</taxon>
        <taxon>Metazoa</taxon>
        <taxon>Chordata</taxon>
        <taxon>Craniata</taxon>
        <taxon>Vertebrata</taxon>
        <taxon>Euteleostomi</taxon>
        <taxon>Amphibia</taxon>
        <taxon>Batrachia</taxon>
        <taxon>Anura</taxon>
        <taxon>Neobatrachia</taxon>
        <taxon>Ranoidea</taxon>
        <taxon>Ranidae</taxon>
        <taxon>Staurois</taxon>
    </lineage>
</organism>
<feature type="non-terminal residue" evidence="1">
    <location>
        <position position="1"/>
    </location>
</feature>
<evidence type="ECO:0000313" key="1">
    <source>
        <dbReference type="EMBL" id="CAI9592622.1"/>
    </source>
</evidence>
<name>A0ABN9F764_9NEOB</name>
<gene>
    <name evidence="1" type="ORF">SPARVUS_LOCUS11397433</name>
</gene>
<keyword evidence="2" id="KW-1185">Reference proteome</keyword>
<accession>A0ABN9F764</accession>
<proteinExistence type="predicted"/>
<dbReference type="EMBL" id="CATNWA010016436">
    <property type="protein sequence ID" value="CAI9592622.1"/>
    <property type="molecule type" value="Genomic_DNA"/>
</dbReference>
<evidence type="ECO:0000313" key="2">
    <source>
        <dbReference type="Proteomes" id="UP001162483"/>
    </source>
</evidence>
<comment type="caution">
    <text evidence="1">The sequence shown here is derived from an EMBL/GenBank/DDBJ whole genome shotgun (WGS) entry which is preliminary data.</text>
</comment>
<reference evidence="1" key="1">
    <citation type="submission" date="2023-05" db="EMBL/GenBank/DDBJ databases">
        <authorList>
            <person name="Stuckert A."/>
        </authorList>
    </citation>
    <scope>NUCLEOTIDE SEQUENCE</scope>
</reference>
<protein>
    <submittedName>
        <fullName evidence="1">Uncharacterized protein</fullName>
    </submittedName>
</protein>